<evidence type="ECO:0000313" key="3">
    <source>
        <dbReference type="Proteomes" id="UP000053477"/>
    </source>
</evidence>
<reference evidence="2 3" key="1">
    <citation type="submission" date="2015-04" db="EMBL/GenBank/DDBJ databases">
        <title>Complete genome sequence of Schizopora paradoxa KUC8140, a cosmopolitan wood degrader in East Asia.</title>
        <authorList>
            <consortium name="DOE Joint Genome Institute"/>
            <person name="Min B."/>
            <person name="Park H."/>
            <person name="Jang Y."/>
            <person name="Kim J.-J."/>
            <person name="Kim K.H."/>
            <person name="Pangilinan J."/>
            <person name="Lipzen A."/>
            <person name="Riley R."/>
            <person name="Grigoriev I.V."/>
            <person name="Spatafora J.W."/>
            <person name="Choi I.-G."/>
        </authorList>
    </citation>
    <scope>NUCLEOTIDE SEQUENCE [LARGE SCALE GENOMIC DNA]</scope>
    <source>
        <strain evidence="2 3">KUC8140</strain>
    </source>
</reference>
<evidence type="ECO:0000313" key="2">
    <source>
        <dbReference type="EMBL" id="KLO05796.1"/>
    </source>
</evidence>
<feature type="region of interest" description="Disordered" evidence="1">
    <location>
        <begin position="1"/>
        <end position="67"/>
    </location>
</feature>
<dbReference type="Proteomes" id="UP000053477">
    <property type="component" value="Unassembled WGS sequence"/>
</dbReference>
<dbReference type="OrthoDB" id="3054074at2759"/>
<accession>A0A0H2RLS1</accession>
<evidence type="ECO:0000256" key="1">
    <source>
        <dbReference type="SAM" id="MobiDB-lite"/>
    </source>
</evidence>
<sequence length="552" mass="63514">MSLDDMKTERSLPFDSSQGALPAHSDNTANTPLISSSFLDESRTLEDDTTSDDSTVSTNSTMSNLPGPGRLLGNLYSRAGRALERRMRKWMNREVEKATKMLQKNSFQLSMMFFAESLRERMKACEILLNCAKSDDVAIQVKAFEEIVCHFIEFSSNSSVHSAFRRVFEEHNESSDVITSSWKRPYIEYTSDWIYWYKLASRCLSRESNFFQNSVQSFGFSGFERRLLSCGDATDLLLAFRFITSDNDSNQNRADAEAFVHNRGVDDPALVNFTFGMVAFWEVHFSWNETRKVYFSEIDSEITDETTEMEPICNAFFRLLIRLIIKRMRSLESLVAGALDELSQNEVQLAVWAEIFKLHHIVRSYGYYSNPKHPGKQYPFVSKPWSALCHKYLPNSEQAELRRKLLHLEDVHGATMFMRFPPQSGSRIDLEKNDEVGTLVHGEDDELLNEEYYRRLQLLYVRCLHSFYGVINLCMYTRKLVSMSGKEKPAHAMAKANSIFFGEKNGPKSVEFSLNFPTHVALQRRSSKEGIQEFTWVPHKSPPPPFSKPRAI</sequence>
<feature type="compositionally biased region" description="Low complexity" evidence="1">
    <location>
        <begin position="52"/>
        <end position="67"/>
    </location>
</feature>
<dbReference type="InParanoid" id="A0A0H2RLS1"/>
<keyword evidence="3" id="KW-1185">Reference proteome</keyword>
<proteinExistence type="predicted"/>
<name>A0A0H2RLS1_9AGAM</name>
<feature type="compositionally biased region" description="Polar residues" evidence="1">
    <location>
        <begin position="14"/>
        <end position="39"/>
    </location>
</feature>
<dbReference type="AlphaFoldDB" id="A0A0H2RLS1"/>
<protein>
    <submittedName>
        <fullName evidence="2">Uncharacterized protein</fullName>
    </submittedName>
</protein>
<dbReference type="EMBL" id="KQ086266">
    <property type="protein sequence ID" value="KLO05796.1"/>
    <property type="molecule type" value="Genomic_DNA"/>
</dbReference>
<feature type="compositionally biased region" description="Basic and acidic residues" evidence="1">
    <location>
        <begin position="1"/>
        <end position="12"/>
    </location>
</feature>
<gene>
    <name evidence="2" type="ORF">SCHPADRAFT_987560</name>
</gene>
<organism evidence="2 3">
    <name type="scientific">Schizopora paradoxa</name>
    <dbReference type="NCBI Taxonomy" id="27342"/>
    <lineage>
        <taxon>Eukaryota</taxon>
        <taxon>Fungi</taxon>
        <taxon>Dikarya</taxon>
        <taxon>Basidiomycota</taxon>
        <taxon>Agaricomycotina</taxon>
        <taxon>Agaricomycetes</taxon>
        <taxon>Hymenochaetales</taxon>
        <taxon>Schizoporaceae</taxon>
        <taxon>Schizopora</taxon>
    </lineage>
</organism>